<organism evidence="1">
    <name type="scientific">Siphoviridae sp. ctGsX68</name>
    <dbReference type="NCBI Taxonomy" id="2825417"/>
    <lineage>
        <taxon>Viruses</taxon>
        <taxon>Duplodnaviria</taxon>
        <taxon>Heunggongvirae</taxon>
        <taxon>Uroviricota</taxon>
        <taxon>Caudoviricetes</taxon>
    </lineage>
</organism>
<accession>A0A8S5UUE6</accession>
<evidence type="ECO:0000313" key="1">
    <source>
        <dbReference type="EMBL" id="DAF98067.1"/>
    </source>
</evidence>
<name>A0A8S5UUE6_9CAUD</name>
<dbReference type="EMBL" id="BK016141">
    <property type="protein sequence ID" value="DAF98067.1"/>
    <property type="molecule type" value="Genomic_DNA"/>
</dbReference>
<reference evidence="1" key="1">
    <citation type="journal article" date="2021" name="Proc. Natl. Acad. Sci. U.S.A.">
        <title>A Catalog of Tens of Thousands of Viruses from Human Metagenomes Reveals Hidden Associations with Chronic Diseases.</title>
        <authorList>
            <person name="Tisza M.J."/>
            <person name="Buck C.B."/>
        </authorList>
    </citation>
    <scope>NUCLEOTIDE SEQUENCE</scope>
    <source>
        <strain evidence="1">CtGsX68</strain>
    </source>
</reference>
<proteinExistence type="predicted"/>
<protein>
    <submittedName>
        <fullName evidence="1">Uncharacterized protein</fullName>
    </submittedName>
</protein>
<sequence>MTNRMFTDRDGGTWVRVNKRRARSAYNAGHDVIISPVYVDPFNMWRPHAQISNKRRWGWGVTFDSLIGKYEYYNCNSNFVGRYPAYYIRTEVLK</sequence>